<comment type="caution">
    <text evidence="4">The sequence shown here is derived from an EMBL/GenBank/DDBJ whole genome shotgun (WGS) entry which is preliminary data.</text>
</comment>
<dbReference type="SFLD" id="SFLDS00005">
    <property type="entry name" value="Isoprenoid_Synthase_Type_I"/>
    <property type="match status" value="1"/>
</dbReference>
<keyword evidence="3" id="KW-0808">Transferase</keyword>
<dbReference type="PROSITE" id="PS00723">
    <property type="entry name" value="POLYPRENYL_SYNTHASE_1"/>
    <property type="match status" value="1"/>
</dbReference>
<evidence type="ECO:0000313" key="4">
    <source>
        <dbReference type="EMBL" id="MFD2473255.1"/>
    </source>
</evidence>
<dbReference type="SUPFAM" id="SSF48576">
    <property type="entry name" value="Terpenoid synthases"/>
    <property type="match status" value="1"/>
</dbReference>
<evidence type="ECO:0000256" key="2">
    <source>
        <dbReference type="ARBA" id="ARBA00022842"/>
    </source>
</evidence>
<dbReference type="InterPro" id="IPR000092">
    <property type="entry name" value="Polyprenyl_synt"/>
</dbReference>
<accession>A0ABW5HJY2</accession>
<keyword evidence="1" id="KW-0479">Metal-binding</keyword>
<organism evidence="4 5">
    <name type="scientific">Amycolatopsis silviterrae</name>
    <dbReference type="NCBI Taxonomy" id="1656914"/>
    <lineage>
        <taxon>Bacteria</taxon>
        <taxon>Bacillati</taxon>
        <taxon>Actinomycetota</taxon>
        <taxon>Actinomycetes</taxon>
        <taxon>Pseudonocardiales</taxon>
        <taxon>Pseudonocardiaceae</taxon>
        <taxon>Amycolatopsis</taxon>
    </lineage>
</organism>
<dbReference type="SFLD" id="SFLDG01017">
    <property type="entry name" value="Polyprenyl_Transferase_Like"/>
    <property type="match status" value="1"/>
</dbReference>
<dbReference type="RefSeq" id="WP_378311588.1">
    <property type="nucleotide sequence ID" value="NZ_JBHUKS010000030.1"/>
</dbReference>
<comment type="similarity">
    <text evidence="3">Belongs to the FPP/GGPP synthase family.</text>
</comment>
<reference evidence="5" key="1">
    <citation type="journal article" date="2019" name="Int. J. Syst. Evol. Microbiol.">
        <title>The Global Catalogue of Microorganisms (GCM) 10K type strain sequencing project: providing services to taxonomists for standard genome sequencing and annotation.</title>
        <authorList>
            <consortium name="The Broad Institute Genomics Platform"/>
            <consortium name="The Broad Institute Genome Sequencing Center for Infectious Disease"/>
            <person name="Wu L."/>
            <person name="Ma J."/>
        </authorList>
    </citation>
    <scope>NUCLEOTIDE SEQUENCE [LARGE SCALE GENOMIC DNA]</scope>
    <source>
        <strain evidence="5">CGMCC 4.7641</strain>
    </source>
</reference>
<dbReference type="EMBL" id="JBHUKS010000030">
    <property type="protein sequence ID" value="MFD2473255.1"/>
    <property type="molecule type" value="Genomic_DNA"/>
</dbReference>
<protein>
    <submittedName>
        <fullName evidence="4">Polyprenyl synthetase family protein</fullName>
    </submittedName>
</protein>
<proteinExistence type="inferred from homology"/>
<dbReference type="InterPro" id="IPR033749">
    <property type="entry name" value="Polyprenyl_synt_CS"/>
</dbReference>
<dbReference type="CDD" id="cd00685">
    <property type="entry name" value="Trans_IPPS_HT"/>
    <property type="match status" value="1"/>
</dbReference>
<gene>
    <name evidence="4" type="ORF">ACFSVL_38050</name>
</gene>
<dbReference type="Gene3D" id="1.10.600.10">
    <property type="entry name" value="Farnesyl Diphosphate Synthase"/>
    <property type="match status" value="1"/>
</dbReference>
<sequence length="346" mass="35734">MTTEVFSAEKTTSVRPAAPPVLGRARDVVQPALRAAVDRLDDDSRAISAYHLGWTDPNGVPVQGNGGKAVRSALAVVSAQAAGAPVEVGVPGAVAVELVHNFSLVHDDLMDGDTERRHRPTVWALWGSASAILTGDAMLALAQEVVLDSGSPHAVAAGRLLTETTRRLIHGQFLDVAFEQRDDVTLAECVTMAAGKTGALLSGSAAIGALLAGAPAEVVDALALFGEEIGLAFQLVDDVLGIWGDPAVTGKSVYSDLRARKKSLPITYATTRGGAAGRRLAEWLAGDDDADLARIAALVDDAGGRAWATAEAARHVATAEKALAAIPPGPRADLVSIARFIAGREA</sequence>
<dbReference type="PROSITE" id="PS00444">
    <property type="entry name" value="POLYPRENYL_SYNTHASE_2"/>
    <property type="match status" value="1"/>
</dbReference>
<keyword evidence="5" id="KW-1185">Reference proteome</keyword>
<name>A0ABW5HJY2_9PSEU</name>
<evidence type="ECO:0000313" key="5">
    <source>
        <dbReference type="Proteomes" id="UP001597483"/>
    </source>
</evidence>
<keyword evidence="2" id="KW-0460">Magnesium</keyword>
<dbReference type="InterPro" id="IPR008949">
    <property type="entry name" value="Isoprenoid_synthase_dom_sf"/>
</dbReference>
<evidence type="ECO:0000256" key="3">
    <source>
        <dbReference type="RuleBase" id="RU004466"/>
    </source>
</evidence>
<evidence type="ECO:0000256" key="1">
    <source>
        <dbReference type="ARBA" id="ARBA00022723"/>
    </source>
</evidence>
<dbReference type="PANTHER" id="PTHR12001:SF71">
    <property type="entry name" value="(2E,6E)-FARNESYL DIPHOSPHATE SYNTHASE"/>
    <property type="match status" value="1"/>
</dbReference>
<dbReference type="Proteomes" id="UP001597483">
    <property type="component" value="Unassembled WGS sequence"/>
</dbReference>
<dbReference type="Pfam" id="PF00348">
    <property type="entry name" value="polyprenyl_synt"/>
    <property type="match status" value="1"/>
</dbReference>
<dbReference type="PANTHER" id="PTHR12001">
    <property type="entry name" value="GERANYLGERANYL PYROPHOSPHATE SYNTHASE"/>
    <property type="match status" value="1"/>
</dbReference>